<dbReference type="InterPro" id="IPR011598">
    <property type="entry name" value="bHLH_dom"/>
</dbReference>
<comment type="subcellular location">
    <subcellularLocation>
        <location evidence="1">Nucleus</location>
    </subcellularLocation>
</comment>
<feature type="region of interest" description="Disordered" evidence="6">
    <location>
        <begin position="314"/>
        <end position="388"/>
    </location>
</feature>
<evidence type="ECO:0000313" key="8">
    <source>
        <dbReference type="EMBL" id="KAK3901435.1"/>
    </source>
</evidence>
<gene>
    <name evidence="8" type="ORF">C8A05DRAFT_34869</name>
</gene>
<evidence type="ECO:0000256" key="1">
    <source>
        <dbReference type="ARBA" id="ARBA00004123"/>
    </source>
</evidence>
<accession>A0AAN6MIE1</accession>
<keyword evidence="9" id="KW-1185">Reference proteome</keyword>
<evidence type="ECO:0000256" key="3">
    <source>
        <dbReference type="ARBA" id="ARBA00023125"/>
    </source>
</evidence>
<dbReference type="Proteomes" id="UP001303889">
    <property type="component" value="Unassembled WGS sequence"/>
</dbReference>
<feature type="compositionally biased region" description="Low complexity" evidence="6">
    <location>
        <begin position="110"/>
        <end position="135"/>
    </location>
</feature>
<evidence type="ECO:0000256" key="6">
    <source>
        <dbReference type="SAM" id="MobiDB-lite"/>
    </source>
</evidence>
<feature type="compositionally biased region" description="Basic and acidic residues" evidence="6">
    <location>
        <begin position="374"/>
        <end position="386"/>
    </location>
</feature>
<keyword evidence="5" id="KW-0539">Nucleus</keyword>
<dbReference type="GO" id="GO:0046983">
    <property type="term" value="F:protein dimerization activity"/>
    <property type="evidence" value="ECO:0007669"/>
    <property type="project" value="InterPro"/>
</dbReference>
<keyword evidence="2" id="KW-0805">Transcription regulation</keyword>
<feature type="compositionally biased region" description="Basic and acidic residues" evidence="6">
    <location>
        <begin position="497"/>
        <end position="507"/>
    </location>
</feature>
<dbReference type="EMBL" id="MU855579">
    <property type="protein sequence ID" value="KAK3901435.1"/>
    <property type="molecule type" value="Genomic_DNA"/>
</dbReference>
<comment type="caution">
    <text evidence="8">The sequence shown here is derived from an EMBL/GenBank/DDBJ whole genome shotgun (WGS) entry which is preliminary data.</text>
</comment>
<sequence>MMDATQFAPEMHLPYAFGFPLSQHYDIDDLPAPSGNPLLDAADQQLMTQFCLQATANCRAPVVEELGGYSTVDWLPPEVVGHNVSFGNPGEDGLSLSSMYPFMNAHGRMHQQQQSPPQHHHPPQQQQQQQQQQQHPHSRGGPSWMTTPTSRRYQQPPQQQQQQQQQQLPLSDPHQDPDDIAAAIALAGNRPAHSPTPYGQLQHVPFGQPPRTAMPGPHPILAPQYQAVGPSQPLANGFAPNGSRHNSLSGGMVFGPVAGGGHFDRVPRGPEVQFGSDPGFNRANFVPTSERETTEVLSGEQMATLECLAPISGSAATTRASSPTAWAPPPPSSASSGRRNTLMTTVRPTATSHLPPTPDDDVDPQTFAPNNRRRASELSDDDHNQRDPYATYEGAAALAARRASAASSASRMRRRPPRTGPAGAASSTPASTSSSTVTPTARNRRRAGGPPPSSSAGTRGSADGTPTTAAARRRASRGGQSQAPRRTLSAQQRRDHHVASEQKRRDLIKRGYHHVQSIVPGAQPSETNRISKATVLQLTADWIETLVLGNRQLEEMFLAGIGGGGMGGGPGAVVAVS</sequence>
<dbReference type="Pfam" id="PF00010">
    <property type="entry name" value="HLH"/>
    <property type="match status" value="1"/>
</dbReference>
<evidence type="ECO:0000256" key="4">
    <source>
        <dbReference type="ARBA" id="ARBA00023163"/>
    </source>
</evidence>
<feature type="region of interest" description="Disordered" evidence="6">
    <location>
        <begin position="271"/>
        <end position="297"/>
    </location>
</feature>
<evidence type="ECO:0000256" key="5">
    <source>
        <dbReference type="ARBA" id="ARBA00023242"/>
    </source>
</evidence>
<proteinExistence type="predicted"/>
<feature type="compositionally biased region" description="Polar residues" evidence="6">
    <location>
        <begin position="144"/>
        <end position="153"/>
    </location>
</feature>
<keyword evidence="4" id="KW-0804">Transcription</keyword>
<feature type="region of interest" description="Disordered" evidence="6">
    <location>
        <begin position="107"/>
        <end position="177"/>
    </location>
</feature>
<protein>
    <recommendedName>
        <fullName evidence="7">BHLH domain-containing protein</fullName>
    </recommendedName>
</protein>
<dbReference type="SUPFAM" id="SSF47459">
    <property type="entry name" value="HLH, helix-loop-helix DNA-binding domain"/>
    <property type="match status" value="1"/>
</dbReference>
<feature type="compositionally biased region" description="Polar residues" evidence="6">
    <location>
        <begin position="341"/>
        <end position="354"/>
    </location>
</feature>
<feature type="region of interest" description="Disordered" evidence="6">
    <location>
        <begin position="189"/>
        <end position="210"/>
    </location>
</feature>
<evidence type="ECO:0000256" key="2">
    <source>
        <dbReference type="ARBA" id="ARBA00023015"/>
    </source>
</evidence>
<reference evidence="8" key="2">
    <citation type="submission" date="2023-05" db="EMBL/GenBank/DDBJ databases">
        <authorList>
            <consortium name="Lawrence Berkeley National Laboratory"/>
            <person name="Steindorff A."/>
            <person name="Hensen N."/>
            <person name="Bonometti L."/>
            <person name="Westerberg I."/>
            <person name="Brannstrom I.O."/>
            <person name="Guillou S."/>
            <person name="Cros-Aarteil S."/>
            <person name="Calhoun S."/>
            <person name="Haridas S."/>
            <person name="Kuo A."/>
            <person name="Mondo S."/>
            <person name="Pangilinan J."/>
            <person name="Riley R."/>
            <person name="Labutti K."/>
            <person name="Andreopoulos B."/>
            <person name="Lipzen A."/>
            <person name="Chen C."/>
            <person name="Yanf M."/>
            <person name="Daum C."/>
            <person name="Ng V."/>
            <person name="Clum A."/>
            <person name="Ohm R."/>
            <person name="Martin F."/>
            <person name="Silar P."/>
            <person name="Natvig D."/>
            <person name="Lalanne C."/>
            <person name="Gautier V."/>
            <person name="Ament-Velasquez S.L."/>
            <person name="Kruys A."/>
            <person name="Hutchinson M.I."/>
            <person name="Powell A.J."/>
            <person name="Barry K."/>
            <person name="Miller A.N."/>
            <person name="Grigoriev I.V."/>
            <person name="Debuchy R."/>
            <person name="Gladieux P."/>
            <person name="Thoren M.H."/>
            <person name="Johannesson H."/>
        </authorList>
    </citation>
    <scope>NUCLEOTIDE SEQUENCE</scope>
    <source>
        <strain evidence="8">CBS 103.79</strain>
    </source>
</reference>
<dbReference type="PROSITE" id="PS50888">
    <property type="entry name" value="BHLH"/>
    <property type="match status" value="1"/>
</dbReference>
<feature type="compositionally biased region" description="Low complexity" evidence="6">
    <location>
        <begin position="420"/>
        <end position="441"/>
    </location>
</feature>
<name>A0AAN6MIE1_9PEZI</name>
<dbReference type="SMART" id="SM00353">
    <property type="entry name" value="HLH"/>
    <property type="match status" value="1"/>
</dbReference>
<dbReference type="PANTHER" id="PTHR15741">
    <property type="entry name" value="BASIC HELIX-LOOP-HELIX ZIP TRANSCRIPTION FACTOR"/>
    <property type="match status" value="1"/>
</dbReference>
<dbReference type="InterPro" id="IPR036638">
    <property type="entry name" value="HLH_DNA-bd_sf"/>
</dbReference>
<dbReference type="PANTHER" id="PTHR15741:SF27">
    <property type="entry name" value="TRANSCRIPTION FACTOR AP-4"/>
    <property type="match status" value="1"/>
</dbReference>
<dbReference type="AlphaFoldDB" id="A0AAN6MIE1"/>
<dbReference type="InterPro" id="IPR052207">
    <property type="entry name" value="Max-like/E-box_TFs"/>
</dbReference>
<dbReference type="GO" id="GO:0000981">
    <property type="term" value="F:DNA-binding transcription factor activity, RNA polymerase II-specific"/>
    <property type="evidence" value="ECO:0007669"/>
    <property type="project" value="TreeGrafter"/>
</dbReference>
<reference evidence="8" key="1">
    <citation type="journal article" date="2023" name="Mol. Phylogenet. Evol.">
        <title>Genome-scale phylogeny and comparative genomics of the fungal order Sordariales.</title>
        <authorList>
            <person name="Hensen N."/>
            <person name="Bonometti L."/>
            <person name="Westerberg I."/>
            <person name="Brannstrom I.O."/>
            <person name="Guillou S."/>
            <person name="Cros-Aarteil S."/>
            <person name="Calhoun S."/>
            <person name="Haridas S."/>
            <person name="Kuo A."/>
            <person name="Mondo S."/>
            <person name="Pangilinan J."/>
            <person name="Riley R."/>
            <person name="LaButti K."/>
            <person name="Andreopoulos B."/>
            <person name="Lipzen A."/>
            <person name="Chen C."/>
            <person name="Yan M."/>
            <person name="Daum C."/>
            <person name="Ng V."/>
            <person name="Clum A."/>
            <person name="Steindorff A."/>
            <person name="Ohm R.A."/>
            <person name="Martin F."/>
            <person name="Silar P."/>
            <person name="Natvig D.O."/>
            <person name="Lalanne C."/>
            <person name="Gautier V."/>
            <person name="Ament-Velasquez S.L."/>
            <person name="Kruys A."/>
            <person name="Hutchinson M.I."/>
            <person name="Powell A.J."/>
            <person name="Barry K."/>
            <person name="Miller A.N."/>
            <person name="Grigoriev I.V."/>
            <person name="Debuchy R."/>
            <person name="Gladieux P."/>
            <person name="Hiltunen Thoren M."/>
            <person name="Johannesson H."/>
        </authorList>
    </citation>
    <scope>NUCLEOTIDE SEQUENCE</scope>
    <source>
        <strain evidence="8">CBS 103.79</strain>
    </source>
</reference>
<dbReference type="Gene3D" id="4.10.280.10">
    <property type="entry name" value="Helix-loop-helix DNA-binding domain"/>
    <property type="match status" value="1"/>
</dbReference>
<feature type="region of interest" description="Disordered" evidence="6">
    <location>
        <begin position="402"/>
        <end position="507"/>
    </location>
</feature>
<keyword evidence="3" id="KW-0238">DNA-binding</keyword>
<feature type="compositionally biased region" description="Low complexity" evidence="6">
    <location>
        <begin position="154"/>
        <end position="167"/>
    </location>
</feature>
<dbReference type="GO" id="GO:0005634">
    <property type="term" value="C:nucleus"/>
    <property type="evidence" value="ECO:0007669"/>
    <property type="project" value="UniProtKB-SubCell"/>
</dbReference>
<evidence type="ECO:0000313" key="9">
    <source>
        <dbReference type="Proteomes" id="UP001303889"/>
    </source>
</evidence>
<feature type="domain" description="BHLH" evidence="7">
    <location>
        <begin position="492"/>
        <end position="546"/>
    </location>
</feature>
<feature type="compositionally biased region" description="Low complexity" evidence="6">
    <location>
        <begin position="314"/>
        <end position="325"/>
    </location>
</feature>
<organism evidence="8 9">
    <name type="scientific">Staphylotrichum tortipilum</name>
    <dbReference type="NCBI Taxonomy" id="2831512"/>
    <lineage>
        <taxon>Eukaryota</taxon>
        <taxon>Fungi</taxon>
        <taxon>Dikarya</taxon>
        <taxon>Ascomycota</taxon>
        <taxon>Pezizomycotina</taxon>
        <taxon>Sordariomycetes</taxon>
        <taxon>Sordariomycetidae</taxon>
        <taxon>Sordariales</taxon>
        <taxon>Chaetomiaceae</taxon>
        <taxon>Staphylotrichum</taxon>
    </lineage>
</organism>
<dbReference type="GO" id="GO:0000978">
    <property type="term" value="F:RNA polymerase II cis-regulatory region sequence-specific DNA binding"/>
    <property type="evidence" value="ECO:0007669"/>
    <property type="project" value="TreeGrafter"/>
</dbReference>
<evidence type="ECO:0000259" key="7">
    <source>
        <dbReference type="PROSITE" id="PS50888"/>
    </source>
</evidence>